<dbReference type="Proteomes" id="UP000281955">
    <property type="component" value="Unassembled WGS sequence"/>
</dbReference>
<dbReference type="Gene3D" id="3.40.50.150">
    <property type="entry name" value="Vaccinia Virus protein VP39"/>
    <property type="match status" value="1"/>
</dbReference>
<accession>A0A420XKG6</accession>
<sequence length="244" mass="26096">MSTPLTDYLVTARTFEEYLEMFALDLPTLAGQRVLDCPGGAASFAADGRRHGVRVTALDPAYALAPGDLAVRALDDVRTGADHVAGSLEAYDWSSFGSPEAHRAARTAAAGRFALDLRRRPGDYVAGSLPDTGLPAESFDLVLSSHLLFTYADRLDAAFHRAAVRELLRVLRPGGELRVFPLVDLRAHRPDLVDEVVADVRSSGTAAAEAPVRYRFQRGADSMLLLRKGVSAPSGCAGPRHAAS</sequence>
<dbReference type="RefSeq" id="WP_231122019.1">
    <property type="nucleotide sequence ID" value="NZ_RBWV01000016.1"/>
</dbReference>
<dbReference type="GO" id="GO:0032259">
    <property type="term" value="P:methylation"/>
    <property type="evidence" value="ECO:0007669"/>
    <property type="project" value="UniProtKB-KW"/>
</dbReference>
<evidence type="ECO:0000259" key="1">
    <source>
        <dbReference type="Pfam" id="PF08241"/>
    </source>
</evidence>
<dbReference type="InterPro" id="IPR029063">
    <property type="entry name" value="SAM-dependent_MTases_sf"/>
</dbReference>
<reference evidence="2 3" key="1">
    <citation type="submission" date="2018-10" db="EMBL/GenBank/DDBJ databases">
        <title>Genomic Encyclopedia of Archaeal and Bacterial Type Strains, Phase II (KMG-II): from individual species to whole genera.</title>
        <authorList>
            <person name="Goeker M."/>
        </authorList>
    </citation>
    <scope>NUCLEOTIDE SEQUENCE [LARGE SCALE GENOMIC DNA]</scope>
    <source>
        <strain evidence="2 3">RP-AC37</strain>
    </source>
</reference>
<evidence type="ECO:0000313" key="3">
    <source>
        <dbReference type="Proteomes" id="UP000281955"/>
    </source>
</evidence>
<feature type="domain" description="Methyltransferase type 11" evidence="1">
    <location>
        <begin position="114"/>
        <end position="177"/>
    </location>
</feature>
<keyword evidence="2" id="KW-0489">Methyltransferase</keyword>
<proteinExistence type="predicted"/>
<dbReference type="Pfam" id="PF08241">
    <property type="entry name" value="Methyltransf_11"/>
    <property type="match status" value="1"/>
</dbReference>
<dbReference type="EMBL" id="RBWV01000016">
    <property type="protein sequence ID" value="RKS68510.1"/>
    <property type="molecule type" value="Genomic_DNA"/>
</dbReference>
<dbReference type="InParanoid" id="A0A420XKG6"/>
<keyword evidence="2" id="KW-0808">Transferase</keyword>
<comment type="caution">
    <text evidence="2">The sequence shown here is derived from an EMBL/GenBank/DDBJ whole genome shotgun (WGS) entry which is preliminary data.</text>
</comment>
<gene>
    <name evidence="2" type="ORF">CLV35_3637</name>
</gene>
<evidence type="ECO:0000313" key="2">
    <source>
        <dbReference type="EMBL" id="RKS68510.1"/>
    </source>
</evidence>
<dbReference type="SUPFAM" id="SSF53335">
    <property type="entry name" value="S-adenosyl-L-methionine-dependent methyltransferases"/>
    <property type="match status" value="1"/>
</dbReference>
<protein>
    <submittedName>
        <fullName evidence="2">Methyltransferase family protein</fullName>
    </submittedName>
</protein>
<dbReference type="GO" id="GO:0008757">
    <property type="term" value="F:S-adenosylmethionine-dependent methyltransferase activity"/>
    <property type="evidence" value="ECO:0007669"/>
    <property type="project" value="InterPro"/>
</dbReference>
<name>A0A420XKG6_9ACTN</name>
<keyword evidence="3" id="KW-1185">Reference proteome</keyword>
<organism evidence="2 3">
    <name type="scientific">Motilibacter peucedani</name>
    <dbReference type="NCBI Taxonomy" id="598650"/>
    <lineage>
        <taxon>Bacteria</taxon>
        <taxon>Bacillati</taxon>
        <taxon>Actinomycetota</taxon>
        <taxon>Actinomycetes</taxon>
        <taxon>Motilibacterales</taxon>
        <taxon>Motilibacteraceae</taxon>
        <taxon>Motilibacter</taxon>
    </lineage>
</organism>
<dbReference type="AlphaFoldDB" id="A0A420XKG6"/>
<dbReference type="InterPro" id="IPR013216">
    <property type="entry name" value="Methyltransf_11"/>
</dbReference>